<dbReference type="Proteomes" id="UP001595886">
    <property type="component" value="Unassembled WGS sequence"/>
</dbReference>
<dbReference type="Gene3D" id="3.10.310.70">
    <property type="match status" value="1"/>
</dbReference>
<dbReference type="RefSeq" id="WP_380021082.1">
    <property type="nucleotide sequence ID" value="NZ_JBHSHD010000008.1"/>
</dbReference>
<keyword evidence="3" id="KW-0378">Hydrolase</keyword>
<feature type="chain" id="PRO_5046989363" evidence="1">
    <location>
        <begin position="25"/>
        <end position="685"/>
    </location>
</feature>
<dbReference type="PANTHER" id="PTHR22642:SF2">
    <property type="entry name" value="PROTEIN LONG AFTER FAR-RED 3"/>
    <property type="match status" value="1"/>
</dbReference>
<dbReference type="PANTHER" id="PTHR22642">
    <property type="entry name" value="IMIDAZOLONEPROPIONASE"/>
    <property type="match status" value="1"/>
</dbReference>
<dbReference type="SUPFAM" id="SSF51338">
    <property type="entry name" value="Composite domain of metallo-dependent hydrolases"/>
    <property type="match status" value="1"/>
</dbReference>
<evidence type="ECO:0000259" key="2">
    <source>
        <dbReference type="Pfam" id="PF07969"/>
    </source>
</evidence>
<dbReference type="SUPFAM" id="SSF51556">
    <property type="entry name" value="Metallo-dependent hydrolases"/>
    <property type="match status" value="1"/>
</dbReference>
<dbReference type="GO" id="GO:0016787">
    <property type="term" value="F:hydrolase activity"/>
    <property type="evidence" value="ECO:0007669"/>
    <property type="project" value="UniProtKB-KW"/>
</dbReference>
<keyword evidence="1" id="KW-0732">Signal</keyword>
<sequence length="685" mass="73217">METRSVVQQSAVPAALLSTLFALAGCAAQKTPPPERAQAFPGIARLVLLNANVITLDEAQPVAEAIAIDARGKIIKVGNTFEVLRLATRTTQRVDATGWTILPGFIDPHSHMAGYAMFTDIDHWLDVSSINIYFKPSPGAPGCVTPTDPQRCFIPVQNQSDVVARLRAAVAKALLNTPPTPVLAFNYDPSRLGHDPSCVSKPRSLSFECTTFENGNALAQLDAITTDVPIYITSESGHISYVNTPALAALNICGTKGSTSDGNCHKPIMNINVETALANMGQLDEDLSLYATGVFQGQVLKANPGLGAKLLQNGAEIYAQHGYTLAQEGAAGLGEFGLYAEATAGCQRPDCAFPLSAAMIAYDNSSSDFAKTIAMGEAGRAAFRDSQLVSVQALKSFADGSLQGYTGYLKSPYTNVFPPFTLGGLFAQPYVGLPDVPQSELALRLRAAHAAGYPMIIHQIGDAAISDAVNAVVATRDAPPPPGKRDTMLHVAMISGQDLDQLKSVGTTAVSVMSSNVYFYGLPECQMVLDPQRILNVYPARSVLDRGLPMTLHSDSPVEPPYPLFEIWVAATRNVQQPSWYPNHNPSDCPAVFANSPKVPGDERIGILDGIKAFTTSAAMQYGFTDRGAIKESYIGDLVLLSDNPLDPKVIANPDLLKTIRTMGTVSYGQYFPNRTASMPPVWPQ</sequence>
<organism evidence="3 4">
    <name type="scientific">Dokdonella ginsengisoli</name>
    <dbReference type="NCBI Taxonomy" id="363846"/>
    <lineage>
        <taxon>Bacteria</taxon>
        <taxon>Pseudomonadati</taxon>
        <taxon>Pseudomonadota</taxon>
        <taxon>Gammaproteobacteria</taxon>
        <taxon>Lysobacterales</taxon>
        <taxon>Rhodanobacteraceae</taxon>
        <taxon>Dokdonella</taxon>
    </lineage>
</organism>
<accession>A0ABV9QZL6</accession>
<comment type="caution">
    <text evidence="3">The sequence shown here is derived from an EMBL/GenBank/DDBJ whole genome shotgun (WGS) entry which is preliminary data.</text>
</comment>
<dbReference type="InterPro" id="IPR032466">
    <property type="entry name" value="Metal_Hydrolase"/>
</dbReference>
<proteinExistence type="predicted"/>
<dbReference type="EMBL" id="JBHSHD010000008">
    <property type="protein sequence ID" value="MFC4820932.1"/>
    <property type="molecule type" value="Genomic_DNA"/>
</dbReference>
<name>A0ABV9QZL6_9GAMM</name>
<feature type="domain" description="Amidohydrolase 3" evidence="2">
    <location>
        <begin position="216"/>
        <end position="647"/>
    </location>
</feature>
<dbReference type="InterPro" id="IPR011059">
    <property type="entry name" value="Metal-dep_hydrolase_composite"/>
</dbReference>
<dbReference type="Gene3D" id="3.20.20.140">
    <property type="entry name" value="Metal-dependent hydrolases"/>
    <property type="match status" value="1"/>
</dbReference>
<reference evidence="4" key="1">
    <citation type="journal article" date="2019" name="Int. J. Syst. Evol. Microbiol.">
        <title>The Global Catalogue of Microorganisms (GCM) 10K type strain sequencing project: providing services to taxonomists for standard genome sequencing and annotation.</title>
        <authorList>
            <consortium name="The Broad Institute Genomics Platform"/>
            <consortium name="The Broad Institute Genome Sequencing Center for Infectious Disease"/>
            <person name="Wu L."/>
            <person name="Ma J."/>
        </authorList>
    </citation>
    <scope>NUCLEOTIDE SEQUENCE [LARGE SCALE GENOMIC DNA]</scope>
    <source>
        <strain evidence="4">CCUG 30340</strain>
    </source>
</reference>
<dbReference type="EC" id="3.5.-.-" evidence="3"/>
<dbReference type="Gene3D" id="2.30.40.10">
    <property type="entry name" value="Urease, subunit C, domain 1"/>
    <property type="match status" value="1"/>
</dbReference>
<evidence type="ECO:0000313" key="4">
    <source>
        <dbReference type="Proteomes" id="UP001595886"/>
    </source>
</evidence>
<gene>
    <name evidence="3" type="ORF">ACFO6Q_11385</name>
</gene>
<protein>
    <submittedName>
        <fullName evidence="3">Amidohydrolase</fullName>
        <ecNumber evidence="3">3.5.-.-</ecNumber>
    </submittedName>
</protein>
<dbReference type="PROSITE" id="PS51257">
    <property type="entry name" value="PROKAR_LIPOPROTEIN"/>
    <property type="match status" value="1"/>
</dbReference>
<feature type="signal peptide" evidence="1">
    <location>
        <begin position="1"/>
        <end position="24"/>
    </location>
</feature>
<evidence type="ECO:0000256" key="1">
    <source>
        <dbReference type="SAM" id="SignalP"/>
    </source>
</evidence>
<keyword evidence="4" id="KW-1185">Reference proteome</keyword>
<dbReference type="Pfam" id="PF07969">
    <property type="entry name" value="Amidohydro_3"/>
    <property type="match status" value="1"/>
</dbReference>
<evidence type="ECO:0000313" key="3">
    <source>
        <dbReference type="EMBL" id="MFC4820932.1"/>
    </source>
</evidence>
<dbReference type="InterPro" id="IPR013108">
    <property type="entry name" value="Amidohydro_3"/>
</dbReference>